<dbReference type="Pfam" id="PF12900">
    <property type="entry name" value="Pyridox_ox_2"/>
    <property type="match status" value="1"/>
</dbReference>
<organism evidence="1 2">
    <name type="scientific">Streptomyces cynarae</name>
    <dbReference type="NCBI Taxonomy" id="2981134"/>
    <lineage>
        <taxon>Bacteria</taxon>
        <taxon>Bacillati</taxon>
        <taxon>Actinomycetota</taxon>
        <taxon>Actinomycetes</taxon>
        <taxon>Kitasatosporales</taxon>
        <taxon>Streptomycetaceae</taxon>
        <taxon>Streptomyces</taxon>
    </lineage>
</organism>
<keyword evidence="2" id="KW-1185">Reference proteome</keyword>
<evidence type="ECO:0000313" key="1">
    <source>
        <dbReference type="EMBL" id="UXY23524.1"/>
    </source>
</evidence>
<name>A0ABY6EA53_9ACTN</name>
<gene>
    <name evidence="1" type="ORF">N8I84_36170</name>
</gene>
<dbReference type="Proteomes" id="UP001061298">
    <property type="component" value="Chromosome"/>
</dbReference>
<protein>
    <submittedName>
        <fullName evidence="1">Pyridoxamine 5'-phosphate oxidase family protein</fullName>
    </submittedName>
</protein>
<dbReference type="EMBL" id="CP106793">
    <property type="protein sequence ID" value="UXY23524.1"/>
    <property type="molecule type" value="Genomic_DNA"/>
</dbReference>
<reference evidence="1" key="1">
    <citation type="submission" date="2022-10" db="EMBL/GenBank/DDBJ databases">
        <authorList>
            <person name="Mo P."/>
        </authorList>
    </citation>
    <scope>NUCLEOTIDE SEQUENCE</scope>
    <source>
        <strain evidence="1">HUAS 13-4</strain>
    </source>
</reference>
<sequence>MYPNDGFRALGRRECLGLLPTVPIGRVVHTCQALPAVVPVDFGLDSDGAVLLRTAAASELARAVDGAVVAFEADAVDVETHSGWSVVVTGRAAVVTDTAEVERLERIGPRSWAPSSEEVFVRIEPELVTGRELVGGRTMYGLHLSARAPGATGPVLRSRSPGGRSR</sequence>
<dbReference type="SUPFAM" id="SSF50475">
    <property type="entry name" value="FMN-binding split barrel"/>
    <property type="match status" value="1"/>
</dbReference>
<dbReference type="InterPro" id="IPR024747">
    <property type="entry name" value="Pyridox_Oxase-rel"/>
</dbReference>
<dbReference type="InterPro" id="IPR012349">
    <property type="entry name" value="Split_barrel_FMN-bd"/>
</dbReference>
<dbReference type="Gene3D" id="2.30.110.10">
    <property type="entry name" value="Electron Transport, Fmn-binding Protein, Chain A"/>
    <property type="match status" value="1"/>
</dbReference>
<dbReference type="RefSeq" id="WP_263233673.1">
    <property type="nucleotide sequence ID" value="NZ_CP106793.1"/>
</dbReference>
<accession>A0ABY6EA53</accession>
<evidence type="ECO:0000313" key="2">
    <source>
        <dbReference type="Proteomes" id="UP001061298"/>
    </source>
</evidence>
<proteinExistence type="predicted"/>